<dbReference type="OrthoDB" id="2143914at2759"/>
<evidence type="ECO:0000256" key="1">
    <source>
        <dbReference type="ARBA" id="ARBA00022737"/>
    </source>
</evidence>
<dbReference type="SUPFAM" id="SSF46689">
    <property type="entry name" value="Homeodomain-like"/>
    <property type="match status" value="1"/>
</dbReference>
<evidence type="ECO:0000313" key="5">
    <source>
        <dbReference type="EMBL" id="OMJ81115.1"/>
    </source>
</evidence>
<dbReference type="PANTHER" id="PTHR45614">
    <property type="entry name" value="MYB PROTEIN-RELATED"/>
    <property type="match status" value="1"/>
</dbReference>
<dbReference type="CDD" id="cd00167">
    <property type="entry name" value="SANT"/>
    <property type="match status" value="2"/>
</dbReference>
<dbReference type="Pfam" id="PF13921">
    <property type="entry name" value="Myb_DNA-bind_6"/>
    <property type="match status" value="1"/>
</dbReference>
<dbReference type="EMBL" id="MPUH01000393">
    <property type="protein sequence ID" value="OMJ81115.1"/>
    <property type="molecule type" value="Genomic_DNA"/>
</dbReference>
<dbReference type="Gene3D" id="1.10.10.60">
    <property type="entry name" value="Homeodomain-like"/>
    <property type="match status" value="2"/>
</dbReference>
<comment type="caution">
    <text evidence="5">The sequence shown here is derived from an EMBL/GenBank/DDBJ whole genome shotgun (WGS) entry which is preliminary data.</text>
</comment>
<keyword evidence="2" id="KW-0238">DNA-binding</keyword>
<accession>A0A1R2BWY1</accession>
<dbReference type="GO" id="GO:0000978">
    <property type="term" value="F:RNA polymerase II cis-regulatory region sequence-specific DNA binding"/>
    <property type="evidence" value="ECO:0007669"/>
    <property type="project" value="TreeGrafter"/>
</dbReference>
<keyword evidence="1" id="KW-0677">Repeat</keyword>
<dbReference type="InterPro" id="IPR001005">
    <property type="entry name" value="SANT/Myb"/>
</dbReference>
<feature type="domain" description="HTH myb-type" evidence="4">
    <location>
        <begin position="80"/>
        <end position="130"/>
    </location>
</feature>
<dbReference type="Proteomes" id="UP000187209">
    <property type="component" value="Unassembled WGS sequence"/>
</dbReference>
<feature type="domain" description="HTH myb-type" evidence="4">
    <location>
        <begin position="27"/>
        <end position="79"/>
    </location>
</feature>
<dbReference type="InterPro" id="IPR017930">
    <property type="entry name" value="Myb_dom"/>
</dbReference>
<proteinExistence type="predicted"/>
<name>A0A1R2BWY1_9CILI</name>
<dbReference type="SMART" id="SM00717">
    <property type="entry name" value="SANT"/>
    <property type="match status" value="2"/>
</dbReference>
<keyword evidence="6" id="KW-1185">Reference proteome</keyword>
<dbReference type="PANTHER" id="PTHR45614:SF232">
    <property type="entry name" value="TRANSCRIPTION FACTOR MYB3R-2"/>
    <property type="match status" value="1"/>
</dbReference>
<sequence length="299" mass="34519">MVSGVSSKKSKKSHKSSKYNQNYSGYIKIGPWSSEEDDLIVRLVEKYGAQKWSNIAHFLPGRIGKQCRERWHNHLNPNIRKDSWTIEEEWLLFLYHLQLGNRWAEIAKILKARTDNSIKNHWNSAMKRRLQSYQQRYNGLISAHFEHSHSCTLPLPEETVCKRGRKTKAGSNANGSILCTQLHRKTVDQAMKAYEISMLPVDEGNKENQYVFEFSPKSDTEGFSSIDEVSHGILSSPKWNNSIFSSLENTPQVMVKNRTPQAKILTMSIEKAHISDFCFESPSFMLNLEDTPRNLRHAY</sequence>
<dbReference type="InterPro" id="IPR009057">
    <property type="entry name" value="Homeodomain-like_sf"/>
</dbReference>
<feature type="domain" description="Myb-like" evidence="3">
    <location>
        <begin position="30"/>
        <end position="75"/>
    </location>
</feature>
<dbReference type="PROSITE" id="PS51294">
    <property type="entry name" value="HTH_MYB"/>
    <property type="match status" value="2"/>
</dbReference>
<reference evidence="5 6" key="1">
    <citation type="submission" date="2016-11" db="EMBL/GenBank/DDBJ databases">
        <title>The macronuclear genome of Stentor coeruleus: a giant cell with tiny introns.</title>
        <authorList>
            <person name="Slabodnick M."/>
            <person name="Ruby J.G."/>
            <person name="Reiff S.B."/>
            <person name="Swart E.C."/>
            <person name="Gosai S."/>
            <person name="Prabakaran S."/>
            <person name="Witkowska E."/>
            <person name="Larue G.E."/>
            <person name="Fisher S."/>
            <person name="Freeman R.M."/>
            <person name="Gunawardena J."/>
            <person name="Chu W."/>
            <person name="Stover N.A."/>
            <person name="Gregory B.D."/>
            <person name="Nowacki M."/>
            <person name="Derisi J."/>
            <person name="Roy S.W."/>
            <person name="Marshall W.F."/>
            <person name="Sood P."/>
        </authorList>
    </citation>
    <scope>NUCLEOTIDE SEQUENCE [LARGE SCALE GENOMIC DNA]</scope>
    <source>
        <strain evidence="5">WM001</strain>
    </source>
</reference>
<gene>
    <name evidence="5" type="ORF">SteCoe_18476</name>
</gene>
<dbReference type="GO" id="GO:0005634">
    <property type="term" value="C:nucleus"/>
    <property type="evidence" value="ECO:0007669"/>
    <property type="project" value="TreeGrafter"/>
</dbReference>
<dbReference type="FunFam" id="1.10.10.60:FF:000010">
    <property type="entry name" value="Transcriptional activator Myb isoform A"/>
    <property type="match status" value="1"/>
</dbReference>
<dbReference type="GO" id="GO:0000981">
    <property type="term" value="F:DNA-binding transcription factor activity, RNA polymerase II-specific"/>
    <property type="evidence" value="ECO:0007669"/>
    <property type="project" value="TreeGrafter"/>
</dbReference>
<evidence type="ECO:0000313" key="6">
    <source>
        <dbReference type="Proteomes" id="UP000187209"/>
    </source>
</evidence>
<feature type="domain" description="Myb-like" evidence="3">
    <location>
        <begin position="76"/>
        <end position="126"/>
    </location>
</feature>
<protein>
    <submittedName>
        <fullName evidence="5">Uncharacterized protein</fullName>
    </submittedName>
</protein>
<organism evidence="5 6">
    <name type="scientific">Stentor coeruleus</name>
    <dbReference type="NCBI Taxonomy" id="5963"/>
    <lineage>
        <taxon>Eukaryota</taxon>
        <taxon>Sar</taxon>
        <taxon>Alveolata</taxon>
        <taxon>Ciliophora</taxon>
        <taxon>Postciliodesmatophora</taxon>
        <taxon>Heterotrichea</taxon>
        <taxon>Heterotrichida</taxon>
        <taxon>Stentoridae</taxon>
        <taxon>Stentor</taxon>
    </lineage>
</organism>
<dbReference type="PROSITE" id="PS50090">
    <property type="entry name" value="MYB_LIKE"/>
    <property type="match status" value="2"/>
</dbReference>
<dbReference type="InterPro" id="IPR050560">
    <property type="entry name" value="MYB_TF"/>
</dbReference>
<dbReference type="AlphaFoldDB" id="A0A1R2BWY1"/>
<evidence type="ECO:0000256" key="2">
    <source>
        <dbReference type="ARBA" id="ARBA00023125"/>
    </source>
</evidence>
<evidence type="ECO:0000259" key="4">
    <source>
        <dbReference type="PROSITE" id="PS51294"/>
    </source>
</evidence>
<evidence type="ECO:0000259" key="3">
    <source>
        <dbReference type="PROSITE" id="PS50090"/>
    </source>
</evidence>